<evidence type="ECO:0000256" key="7">
    <source>
        <dbReference type="ARBA" id="ARBA00022967"/>
    </source>
</evidence>
<keyword evidence="3" id="KW-0762">Sugar transport</keyword>
<keyword evidence="2" id="KW-1003">Cell membrane</keyword>
<dbReference type="SUPFAM" id="SSF52540">
    <property type="entry name" value="P-loop containing nucleoside triphosphate hydrolases"/>
    <property type="match status" value="2"/>
</dbReference>
<dbReference type="RefSeq" id="WP_377685632.1">
    <property type="nucleotide sequence ID" value="NZ_JBHMDZ010000011.1"/>
</dbReference>
<keyword evidence="7" id="KW-1278">Translocase</keyword>
<evidence type="ECO:0000256" key="1">
    <source>
        <dbReference type="ARBA" id="ARBA00022448"/>
    </source>
</evidence>
<gene>
    <name evidence="11" type="ORF">QWZ10_06495</name>
</gene>
<dbReference type="PANTHER" id="PTHR43790:SF3">
    <property type="entry name" value="D-ALLOSE IMPORT ATP-BINDING PROTEIN ALSA-RELATED"/>
    <property type="match status" value="1"/>
</dbReference>
<protein>
    <submittedName>
        <fullName evidence="11">Sugar ABC transporter ATP-binding protein</fullName>
    </submittedName>
</protein>
<keyword evidence="12" id="KW-1185">Reference proteome</keyword>
<dbReference type="CDD" id="cd03215">
    <property type="entry name" value="ABC_Carb_Monos_II"/>
    <property type="match status" value="1"/>
</dbReference>
<evidence type="ECO:0000256" key="8">
    <source>
        <dbReference type="ARBA" id="ARBA00023136"/>
    </source>
</evidence>
<dbReference type="InterPro" id="IPR050107">
    <property type="entry name" value="ABC_carbohydrate_import_ATPase"/>
</dbReference>
<dbReference type="Gene3D" id="3.40.50.300">
    <property type="entry name" value="P-loop containing nucleotide triphosphate hydrolases"/>
    <property type="match status" value="2"/>
</dbReference>
<evidence type="ECO:0000313" key="12">
    <source>
        <dbReference type="Proteomes" id="UP001243846"/>
    </source>
</evidence>
<proteinExistence type="predicted"/>
<name>A0ABT8D6P3_9RHOB</name>
<dbReference type="SMART" id="SM00382">
    <property type="entry name" value="AAA"/>
    <property type="match status" value="2"/>
</dbReference>
<evidence type="ECO:0000256" key="3">
    <source>
        <dbReference type="ARBA" id="ARBA00022597"/>
    </source>
</evidence>
<accession>A0ABT8D6P3</accession>
<evidence type="ECO:0000256" key="9">
    <source>
        <dbReference type="SAM" id="MobiDB-lite"/>
    </source>
</evidence>
<keyword evidence="6 11" id="KW-0067">ATP-binding</keyword>
<keyword evidence="1" id="KW-0813">Transport</keyword>
<dbReference type="CDD" id="cd03216">
    <property type="entry name" value="ABC_Carb_Monos_I"/>
    <property type="match status" value="1"/>
</dbReference>
<dbReference type="GO" id="GO:0005524">
    <property type="term" value="F:ATP binding"/>
    <property type="evidence" value="ECO:0007669"/>
    <property type="project" value="UniProtKB-KW"/>
</dbReference>
<keyword evidence="4" id="KW-0677">Repeat</keyword>
<keyword evidence="8" id="KW-0472">Membrane</keyword>
<evidence type="ECO:0000256" key="6">
    <source>
        <dbReference type="ARBA" id="ARBA00022840"/>
    </source>
</evidence>
<comment type="caution">
    <text evidence="11">The sequence shown here is derived from an EMBL/GenBank/DDBJ whole genome shotgun (WGS) entry which is preliminary data.</text>
</comment>
<dbReference type="InterPro" id="IPR003593">
    <property type="entry name" value="AAA+_ATPase"/>
</dbReference>
<sequence length="537" mass="57123">MTPAPSGRNRAGPTPTASAPSTPHDPPEGRSLRLATSLISKSYGGVPALQEISVDFAAGEIHAIVGENGAGKSTFIKILSGIIQPDGGTMTLDGAAYAPASPSEAMARGIRVVHQEFSLLPSLSIAENLLFERLPRRFGIFVDTPVLMRRAQELLALVGLEGLDPRLPVGTLGVAQQQLIEIARALADDARVLILDEPTATLTPRESGRLFEIVHRLKAQGTTVLFISHHLEEVFAHCDRVTVFRNGRMIVTQETGAVSADGLVQQMVGRELRQERLARPARAGGRPALEIDGFQTALNAARPDISLTLRAGEILGIAGLVGAGRSELLRAIFGADLPARGLVLRDGRPVTVASPRDAIAAGISLVTENRKEEGLVLPMSLTVNGSLATVHEHSRAGFLDRGAENRTVSAMLRSLDIRAAGFDLPVASLSGGNQQKVVLAKWLLRKPGVLMLDEPTRGIDVGAKAEIYALLGKLAEEGVAILVVSSDIPELLTLADRVEVMSRGVIAGSLEGEAMTEEAILQLAYSEYLKEQVSHEH</sequence>
<evidence type="ECO:0000256" key="5">
    <source>
        <dbReference type="ARBA" id="ARBA00022741"/>
    </source>
</evidence>
<evidence type="ECO:0000256" key="2">
    <source>
        <dbReference type="ARBA" id="ARBA00022475"/>
    </source>
</evidence>
<feature type="region of interest" description="Disordered" evidence="9">
    <location>
        <begin position="1"/>
        <end position="30"/>
    </location>
</feature>
<feature type="domain" description="ABC transporter" evidence="10">
    <location>
        <begin position="272"/>
        <end position="528"/>
    </location>
</feature>
<dbReference type="Pfam" id="PF00005">
    <property type="entry name" value="ABC_tran"/>
    <property type="match status" value="2"/>
</dbReference>
<evidence type="ECO:0000259" key="10">
    <source>
        <dbReference type="PROSITE" id="PS50893"/>
    </source>
</evidence>
<dbReference type="InterPro" id="IPR003439">
    <property type="entry name" value="ABC_transporter-like_ATP-bd"/>
</dbReference>
<evidence type="ECO:0000256" key="4">
    <source>
        <dbReference type="ARBA" id="ARBA00022737"/>
    </source>
</evidence>
<dbReference type="PROSITE" id="PS50893">
    <property type="entry name" value="ABC_TRANSPORTER_2"/>
    <property type="match status" value="2"/>
</dbReference>
<feature type="compositionally biased region" description="Low complexity" evidence="9">
    <location>
        <begin position="13"/>
        <end position="22"/>
    </location>
</feature>
<organism evidence="11 12">
    <name type="scientific">Paracoccus cavernae</name>
    <dbReference type="NCBI Taxonomy" id="1571207"/>
    <lineage>
        <taxon>Bacteria</taxon>
        <taxon>Pseudomonadati</taxon>
        <taxon>Pseudomonadota</taxon>
        <taxon>Alphaproteobacteria</taxon>
        <taxon>Rhodobacterales</taxon>
        <taxon>Paracoccaceae</taxon>
        <taxon>Paracoccus</taxon>
    </lineage>
</organism>
<dbReference type="InterPro" id="IPR017871">
    <property type="entry name" value="ABC_transporter-like_CS"/>
</dbReference>
<dbReference type="Proteomes" id="UP001243846">
    <property type="component" value="Unassembled WGS sequence"/>
</dbReference>
<dbReference type="EMBL" id="JAUFRC010000001">
    <property type="protein sequence ID" value="MDN3711563.1"/>
    <property type="molecule type" value="Genomic_DNA"/>
</dbReference>
<dbReference type="PROSITE" id="PS00211">
    <property type="entry name" value="ABC_TRANSPORTER_1"/>
    <property type="match status" value="1"/>
</dbReference>
<feature type="domain" description="ABC transporter" evidence="10">
    <location>
        <begin position="34"/>
        <end position="280"/>
    </location>
</feature>
<dbReference type="PANTHER" id="PTHR43790">
    <property type="entry name" value="CARBOHYDRATE TRANSPORT ATP-BINDING PROTEIN MG119-RELATED"/>
    <property type="match status" value="1"/>
</dbReference>
<keyword evidence="5" id="KW-0547">Nucleotide-binding</keyword>
<evidence type="ECO:0000313" key="11">
    <source>
        <dbReference type="EMBL" id="MDN3711563.1"/>
    </source>
</evidence>
<reference evidence="12" key="1">
    <citation type="journal article" date="2019" name="Int. J. Syst. Evol. Microbiol.">
        <title>The Global Catalogue of Microorganisms (GCM) 10K type strain sequencing project: providing services to taxonomists for standard genome sequencing and annotation.</title>
        <authorList>
            <consortium name="The Broad Institute Genomics Platform"/>
            <consortium name="The Broad Institute Genome Sequencing Center for Infectious Disease"/>
            <person name="Wu L."/>
            <person name="Ma J."/>
        </authorList>
    </citation>
    <scope>NUCLEOTIDE SEQUENCE [LARGE SCALE GENOMIC DNA]</scope>
    <source>
        <strain evidence="12">CECT 8482</strain>
    </source>
</reference>
<dbReference type="InterPro" id="IPR027417">
    <property type="entry name" value="P-loop_NTPase"/>
</dbReference>